<dbReference type="Proteomes" id="UP001485043">
    <property type="component" value="Unassembled WGS sequence"/>
</dbReference>
<dbReference type="PANTHER" id="PTHR35763:SF1">
    <property type="entry name" value="OS11G0133900 PROTEIN"/>
    <property type="match status" value="1"/>
</dbReference>
<dbReference type="PANTHER" id="PTHR35763">
    <property type="entry name" value="COMPLEX 1 LYR-LIKE PROTEIN"/>
    <property type="match status" value="1"/>
</dbReference>
<accession>A0AAW1T2K1</accession>
<keyword evidence="2" id="KW-1185">Reference proteome</keyword>
<evidence type="ECO:0000313" key="2">
    <source>
        <dbReference type="Proteomes" id="UP001485043"/>
    </source>
</evidence>
<organism evidence="1 2">
    <name type="scientific">Apatococcus fuscideae</name>
    <dbReference type="NCBI Taxonomy" id="2026836"/>
    <lineage>
        <taxon>Eukaryota</taxon>
        <taxon>Viridiplantae</taxon>
        <taxon>Chlorophyta</taxon>
        <taxon>core chlorophytes</taxon>
        <taxon>Trebouxiophyceae</taxon>
        <taxon>Chlorellales</taxon>
        <taxon>Chlorellaceae</taxon>
        <taxon>Apatococcus</taxon>
    </lineage>
</organism>
<protein>
    <submittedName>
        <fullName evidence="1">Uncharacterized protein</fullName>
    </submittedName>
</protein>
<comment type="caution">
    <text evidence="1">The sequence shown here is derived from an EMBL/GenBank/DDBJ whole genome shotgun (WGS) entry which is preliminary data.</text>
</comment>
<sequence>MPWACAELAKSRLLWNRFQGSVGDTGGFDCFGSLNFARAACHRQASSRSKFRQHREVSSTEQAAELVEYARDQAELINAVQYQRELLLSYNIGVEQDVTQKKVRERTAARVGLRLPDEQEK</sequence>
<proteinExistence type="predicted"/>
<dbReference type="AlphaFoldDB" id="A0AAW1T2K1"/>
<gene>
    <name evidence="1" type="ORF">WJX84_001580</name>
</gene>
<reference evidence="1 2" key="1">
    <citation type="journal article" date="2024" name="Nat. Commun.">
        <title>Phylogenomics reveals the evolutionary origins of lichenization in chlorophyte algae.</title>
        <authorList>
            <person name="Puginier C."/>
            <person name="Libourel C."/>
            <person name="Otte J."/>
            <person name="Skaloud P."/>
            <person name="Haon M."/>
            <person name="Grisel S."/>
            <person name="Petersen M."/>
            <person name="Berrin J.G."/>
            <person name="Delaux P.M."/>
            <person name="Dal Grande F."/>
            <person name="Keller J."/>
        </authorList>
    </citation>
    <scope>NUCLEOTIDE SEQUENCE [LARGE SCALE GENOMIC DNA]</scope>
    <source>
        <strain evidence="1 2">SAG 2523</strain>
    </source>
</reference>
<name>A0AAW1T2K1_9CHLO</name>
<evidence type="ECO:0000313" key="1">
    <source>
        <dbReference type="EMBL" id="KAK9863719.1"/>
    </source>
</evidence>
<dbReference type="EMBL" id="JALJOV010000437">
    <property type="protein sequence ID" value="KAK9863719.1"/>
    <property type="molecule type" value="Genomic_DNA"/>
</dbReference>